<evidence type="ECO:0000256" key="4">
    <source>
        <dbReference type="PIRSR" id="PIRSR001112-1"/>
    </source>
</evidence>
<comment type="caution">
    <text evidence="6">The sequence shown here is derived from an EMBL/GenBank/DDBJ whole genome shotgun (WGS) entry which is preliminary data.</text>
</comment>
<keyword evidence="7" id="KW-1185">Reference proteome</keyword>
<feature type="active site" description="Nucleophile" evidence="4">
    <location>
        <position position="171"/>
    </location>
</feature>
<feature type="active site" description="Proton acceptor" evidence="4">
    <location>
        <position position="348"/>
    </location>
</feature>
<dbReference type="AlphaFoldDB" id="A0A255GPJ4"/>
<organism evidence="6 7">
    <name type="scientific">Enemella evansiae</name>
    <dbReference type="NCBI Taxonomy" id="2016499"/>
    <lineage>
        <taxon>Bacteria</taxon>
        <taxon>Bacillati</taxon>
        <taxon>Actinomycetota</taxon>
        <taxon>Actinomycetes</taxon>
        <taxon>Propionibacteriales</taxon>
        <taxon>Propionibacteriaceae</taxon>
        <taxon>Enemella</taxon>
    </lineage>
</organism>
<gene>
    <name evidence="6" type="ORF">CGZ94_02390</name>
</gene>
<dbReference type="InterPro" id="IPR000639">
    <property type="entry name" value="Epox_hydrolase-like"/>
</dbReference>
<keyword evidence="3 6" id="KW-0378">Hydrolase</keyword>
<dbReference type="PANTHER" id="PTHR21661:SF35">
    <property type="entry name" value="EPOXIDE HYDROLASE"/>
    <property type="match status" value="1"/>
</dbReference>
<keyword evidence="2" id="KW-0058">Aromatic hydrocarbons catabolism</keyword>
<dbReference type="InterPro" id="IPR010497">
    <property type="entry name" value="Epoxide_hydro_N"/>
</dbReference>
<accession>A0A255GPJ4</accession>
<dbReference type="Pfam" id="PF06441">
    <property type="entry name" value="EHN"/>
    <property type="match status" value="1"/>
</dbReference>
<feature type="domain" description="Epoxide hydrolase N-terminal" evidence="5">
    <location>
        <begin position="3"/>
        <end position="108"/>
    </location>
</feature>
<dbReference type="GO" id="GO:0097176">
    <property type="term" value="P:epoxide metabolic process"/>
    <property type="evidence" value="ECO:0007669"/>
    <property type="project" value="TreeGrafter"/>
</dbReference>
<dbReference type="RefSeq" id="WP_094404519.1">
    <property type="nucleotide sequence ID" value="NZ_NMVO01000001.1"/>
</dbReference>
<dbReference type="Proteomes" id="UP000215896">
    <property type="component" value="Unassembled WGS sequence"/>
</dbReference>
<evidence type="ECO:0000313" key="6">
    <source>
        <dbReference type="EMBL" id="OYO17750.1"/>
    </source>
</evidence>
<evidence type="ECO:0000259" key="5">
    <source>
        <dbReference type="Pfam" id="PF06441"/>
    </source>
</evidence>
<dbReference type="Gene3D" id="3.40.50.1820">
    <property type="entry name" value="alpha/beta hydrolase"/>
    <property type="match status" value="1"/>
</dbReference>
<dbReference type="SUPFAM" id="SSF53474">
    <property type="entry name" value="alpha/beta-Hydrolases"/>
    <property type="match status" value="1"/>
</dbReference>
<protein>
    <submittedName>
        <fullName evidence="6">Epoxide hydrolase</fullName>
    </submittedName>
</protein>
<feature type="active site" description="Proton donor" evidence="4">
    <location>
        <position position="296"/>
    </location>
</feature>
<sequence length="371" mass="41493">MDITPFTLHIDDDRLADLHRRLGETRWPTEDPRAEEDWGLPQPVARELAAYWADGFDWRAREERINAVPQFTAPIDGHELHFFHQRSDRDDATPLLLLHGWPGSSTEFLPMLDALTDPPEDQPAFEVIAPSLPGFGMGGAAPGWDADRVAAALATLMRGLGYSRYWVHAYDFGAIIARKLAITAPEEVAMLHLTQVLQGEQLTRETADPDDAWEQKALAAGEHYAWQLMGYAMLQSTRPEALAYGLSDSPVGLLGWLVDVQRVWAATPDALDRDEMLTTVSLYWFGNTIASSIRYYRSGAGEWGAEQADCPVPVAIAAMPDDFGIPVRRLVEKHNDVRRWRVLERGGHFAGWEQPELMVAELRDARTELGG</sequence>
<comment type="similarity">
    <text evidence="1">Belongs to the peptidase S33 family.</text>
</comment>
<evidence type="ECO:0000313" key="7">
    <source>
        <dbReference type="Proteomes" id="UP000215896"/>
    </source>
</evidence>
<dbReference type="PANTHER" id="PTHR21661">
    <property type="entry name" value="EPOXIDE HYDROLASE 1-RELATED"/>
    <property type="match status" value="1"/>
</dbReference>
<evidence type="ECO:0000256" key="3">
    <source>
        <dbReference type="ARBA" id="ARBA00022801"/>
    </source>
</evidence>
<dbReference type="GO" id="GO:0004301">
    <property type="term" value="F:epoxide hydrolase activity"/>
    <property type="evidence" value="ECO:0007669"/>
    <property type="project" value="TreeGrafter"/>
</dbReference>
<reference evidence="6 7" key="1">
    <citation type="submission" date="2017-07" db="EMBL/GenBank/DDBJ databases">
        <title>Draft whole genome sequences of clinical Proprionibacteriaceae strains.</title>
        <authorList>
            <person name="Bernier A.-M."/>
            <person name="Bernard K."/>
            <person name="Domingo M.-C."/>
        </authorList>
    </citation>
    <scope>NUCLEOTIDE SEQUENCE [LARGE SCALE GENOMIC DNA]</scope>
    <source>
        <strain evidence="6 7">NML 030167</strain>
    </source>
</reference>
<dbReference type="OrthoDB" id="4654311at2"/>
<evidence type="ECO:0000256" key="2">
    <source>
        <dbReference type="ARBA" id="ARBA00022797"/>
    </source>
</evidence>
<dbReference type="PIRSF" id="PIRSF001112">
    <property type="entry name" value="Epoxide_hydrolase"/>
    <property type="match status" value="1"/>
</dbReference>
<dbReference type="InterPro" id="IPR016292">
    <property type="entry name" value="Epoxide_hydrolase"/>
</dbReference>
<dbReference type="PRINTS" id="PR00412">
    <property type="entry name" value="EPOXHYDRLASE"/>
</dbReference>
<evidence type="ECO:0000256" key="1">
    <source>
        <dbReference type="ARBA" id="ARBA00010088"/>
    </source>
</evidence>
<name>A0A255GPJ4_9ACTN</name>
<dbReference type="EMBL" id="NMVO01000001">
    <property type="protein sequence ID" value="OYO17750.1"/>
    <property type="molecule type" value="Genomic_DNA"/>
</dbReference>
<dbReference type="InterPro" id="IPR029058">
    <property type="entry name" value="AB_hydrolase_fold"/>
</dbReference>
<proteinExistence type="inferred from homology"/>